<feature type="compositionally biased region" description="Low complexity" evidence="1">
    <location>
        <begin position="31"/>
        <end position="41"/>
    </location>
</feature>
<comment type="caution">
    <text evidence="3">The sequence shown here is derived from an EMBL/GenBank/DDBJ whole genome shotgun (WGS) entry which is preliminary data.</text>
</comment>
<sequence>MQRTRRTGLSVLMSLALVGGLAACGDDSEETATSTSSSAESSSEDTASETSEDTASETSSETPEETSSSSESTSETSSSSSSAAADSGEKPPKQDVIDGYSAIVTEMMSSLPEDAVDQATTCLVDEIYDDASVQTLQALADSEVNNVNPDDVSLFQDAQTTCTESLSQG</sequence>
<feature type="signal peptide" evidence="2">
    <location>
        <begin position="1"/>
        <end position="24"/>
    </location>
</feature>
<feature type="region of interest" description="Disordered" evidence="1">
    <location>
        <begin position="25"/>
        <end position="99"/>
    </location>
</feature>
<feature type="compositionally biased region" description="Low complexity" evidence="1">
    <location>
        <begin position="56"/>
        <end position="86"/>
    </location>
</feature>
<organism evidence="3 4">
    <name type="scientific">Janibacter alkaliphilus</name>
    <dbReference type="NCBI Taxonomy" id="1069963"/>
    <lineage>
        <taxon>Bacteria</taxon>
        <taxon>Bacillati</taxon>
        <taxon>Actinomycetota</taxon>
        <taxon>Actinomycetes</taxon>
        <taxon>Micrococcales</taxon>
        <taxon>Intrasporangiaceae</taxon>
        <taxon>Janibacter</taxon>
    </lineage>
</organism>
<dbReference type="EMBL" id="JACBZX010000001">
    <property type="protein sequence ID" value="NYG38543.1"/>
    <property type="molecule type" value="Genomic_DNA"/>
</dbReference>
<keyword evidence="2" id="KW-0732">Signal</keyword>
<evidence type="ECO:0000313" key="4">
    <source>
        <dbReference type="Proteomes" id="UP000592181"/>
    </source>
</evidence>
<proteinExistence type="predicted"/>
<dbReference type="AlphaFoldDB" id="A0A852XCV3"/>
<dbReference type="RefSeq" id="WP_179463722.1">
    <property type="nucleotide sequence ID" value="NZ_JACBZX010000001.1"/>
</dbReference>
<protein>
    <submittedName>
        <fullName evidence="3">Cytoskeletal protein RodZ</fullName>
    </submittedName>
</protein>
<accession>A0A852XCV3</accession>
<evidence type="ECO:0000256" key="1">
    <source>
        <dbReference type="SAM" id="MobiDB-lite"/>
    </source>
</evidence>
<gene>
    <name evidence="3" type="ORF">BJY28_003012</name>
</gene>
<feature type="compositionally biased region" description="Acidic residues" evidence="1">
    <location>
        <begin position="42"/>
        <end position="55"/>
    </location>
</feature>
<feature type="compositionally biased region" description="Basic and acidic residues" evidence="1">
    <location>
        <begin position="87"/>
        <end position="96"/>
    </location>
</feature>
<evidence type="ECO:0000313" key="3">
    <source>
        <dbReference type="EMBL" id="NYG38543.1"/>
    </source>
</evidence>
<keyword evidence="4" id="KW-1185">Reference proteome</keyword>
<dbReference type="PROSITE" id="PS51257">
    <property type="entry name" value="PROKAR_LIPOPROTEIN"/>
    <property type="match status" value="1"/>
</dbReference>
<feature type="chain" id="PRO_5039467022" evidence="2">
    <location>
        <begin position="25"/>
        <end position="169"/>
    </location>
</feature>
<evidence type="ECO:0000256" key="2">
    <source>
        <dbReference type="SAM" id="SignalP"/>
    </source>
</evidence>
<name>A0A852XCV3_9MICO</name>
<reference evidence="3 4" key="1">
    <citation type="submission" date="2020-07" db="EMBL/GenBank/DDBJ databases">
        <title>Sequencing the genomes of 1000 actinobacteria strains.</title>
        <authorList>
            <person name="Klenk H.-P."/>
        </authorList>
    </citation>
    <scope>NUCLEOTIDE SEQUENCE [LARGE SCALE GENOMIC DNA]</scope>
    <source>
        <strain evidence="3 4">DSM 24723</strain>
    </source>
</reference>
<dbReference type="Proteomes" id="UP000592181">
    <property type="component" value="Unassembled WGS sequence"/>
</dbReference>